<dbReference type="Pfam" id="PF18662">
    <property type="entry name" value="HTH_56"/>
    <property type="match status" value="1"/>
</dbReference>
<keyword evidence="6" id="KW-0378">Hydrolase</keyword>
<dbReference type="GO" id="GO:0006269">
    <property type="term" value="P:DNA replication, synthesis of primer"/>
    <property type="evidence" value="ECO:0007669"/>
    <property type="project" value="TreeGrafter"/>
</dbReference>
<dbReference type="Gene3D" id="3.90.580.10">
    <property type="entry name" value="Zinc finger, CHC2-type domain"/>
    <property type="match status" value="1"/>
</dbReference>
<dbReference type="PANTHER" id="PTHR30313:SF2">
    <property type="entry name" value="DNA PRIMASE"/>
    <property type="match status" value="1"/>
</dbReference>
<name>A0A8S5S680_9CAUD</name>
<evidence type="ECO:0000313" key="6">
    <source>
        <dbReference type="EMBL" id="DAF46202.1"/>
    </source>
</evidence>
<dbReference type="GO" id="GO:0004386">
    <property type="term" value="F:helicase activity"/>
    <property type="evidence" value="ECO:0007669"/>
    <property type="project" value="UniProtKB-KW"/>
</dbReference>
<evidence type="ECO:0000256" key="3">
    <source>
        <dbReference type="ARBA" id="ARBA00022833"/>
    </source>
</evidence>
<evidence type="ECO:0000259" key="5">
    <source>
        <dbReference type="SMART" id="SM00400"/>
    </source>
</evidence>
<keyword evidence="6" id="KW-0347">Helicase</keyword>
<keyword evidence="6" id="KW-0067">ATP-binding</keyword>
<dbReference type="InterPro" id="IPR040538">
    <property type="entry name" value="Cch_HTH"/>
</dbReference>
<dbReference type="SMART" id="SM00400">
    <property type="entry name" value="ZnF_CHCC"/>
    <property type="match status" value="1"/>
</dbReference>
<reference evidence="6" key="1">
    <citation type="journal article" date="2021" name="Proc. Natl. Acad. Sci. U.S.A.">
        <title>A Catalog of Tens of Thousands of Viruses from Human Metagenomes Reveals Hidden Associations with Chronic Diseases.</title>
        <authorList>
            <person name="Tisza M.J."/>
            <person name="Buck C.B."/>
        </authorList>
    </citation>
    <scope>NUCLEOTIDE SEQUENCE</scope>
    <source>
        <strain evidence="6">Ctaix4</strain>
    </source>
</reference>
<dbReference type="Pfam" id="PF06048">
    <property type="entry name" value="DUF927"/>
    <property type="match status" value="1"/>
</dbReference>
<dbReference type="InterPro" id="IPR036977">
    <property type="entry name" value="DNA_primase_Znf_CHC2"/>
</dbReference>
<keyword evidence="1" id="KW-0479">Metal-binding</keyword>
<dbReference type="InterPro" id="IPR002694">
    <property type="entry name" value="Znf_CHC2"/>
</dbReference>
<dbReference type="GO" id="GO:0008270">
    <property type="term" value="F:zinc ion binding"/>
    <property type="evidence" value="ECO:0007669"/>
    <property type="project" value="UniProtKB-KW"/>
</dbReference>
<protein>
    <submittedName>
        <fullName evidence="6">Active helicase ring shaped helicase</fullName>
    </submittedName>
</protein>
<accession>A0A8S5S680</accession>
<evidence type="ECO:0000256" key="4">
    <source>
        <dbReference type="SAM" id="MobiDB-lite"/>
    </source>
</evidence>
<proteinExistence type="predicted"/>
<dbReference type="InterPro" id="IPR009270">
    <property type="entry name" value="DUF927"/>
</dbReference>
<keyword evidence="3" id="KW-0862">Zinc</keyword>
<dbReference type="EMBL" id="BK032533">
    <property type="protein sequence ID" value="DAF46202.1"/>
    <property type="molecule type" value="Genomic_DNA"/>
</dbReference>
<sequence>MNTAEVDIDRVVDYKSEYQGYIKKAKITGDQLIGLCPFHDDRNNSFSVNLKTGQWHCFSEDIGGNFTQFYADINGIDTKEAYKQILEKYGISQEEKKEEADLKKNYTLTQYAFEKKLPEDWLKENCMLSTIKGRDGVTYMKIPYFDPDGKEATFRKRFANKDFRWKYGSSGKIGLYGEWKLPAIRQVGYAAMVEGESDSQSMWYMGVSTLGVPGASMFKPHQAALLQDLKLYIHQEPDKGGETFLRKIIEGLREGGFIGKVYRWSCNQIGCKDPSAVYIKYGKEEAREKIMRLIEAAEEIDLDAPEEIPEAIQGAPVNLRQPEGWLYSEKGISHIDEKKYTPTLVCRTPIILTQRLKSLETGEEKMEIAFKRDGVWHKAIFPRSTIFTARGITVLADLGCTVTSENAKMVVRFLSALEAENIDIINKSDATSTFGWQPGKRFIPGREQGIVLDIDPSQKGMATAYCQVGEEKKWIETMAPHRCRDKFRFILAASFAAPLLRILHQRIFFVYNWGGSKGGKTAALKAALSAWGDPERLMVNFNATQVGLERTASFYCDLPLGIDERQLAGRNQEGLEKTVYMIASGTGKIRGSKGGGLQATHQWRTVALATGEEPMSTETTQTGVSTRVLEIYGGPFENEKDAGRMHQESCMNYGWHGPAFVNRLIGLDERQITDKYEEMLKYVSQIADGKSGSHVSGISAVALADAMIDSWFFQQPVDSNVDNDSKEQRDVDNVLDILPESWERAKQMAATILKEQVNSDVGDVNENALQFVVDWVLQNRLYFGEKAIGTCLGTFSESGNTVYIFPSALNQALTKAGYSPRKTLKYMADRDLIASQERKDHKGKSYQVTKRFDNRLCKFVQFSIGKLSEKEDVIDIDDEEDAANTPPKDNDGFIPVQESFDLPFK</sequence>
<organism evidence="6">
    <name type="scientific">Caudovirales sp. ctaix4</name>
    <dbReference type="NCBI Taxonomy" id="2827635"/>
    <lineage>
        <taxon>Viruses</taxon>
        <taxon>Duplodnaviria</taxon>
        <taxon>Heunggongvirae</taxon>
        <taxon>Uroviricota</taxon>
        <taxon>Caudoviricetes</taxon>
    </lineage>
</organism>
<dbReference type="PANTHER" id="PTHR30313">
    <property type="entry name" value="DNA PRIMASE"/>
    <property type="match status" value="1"/>
</dbReference>
<dbReference type="GO" id="GO:0003899">
    <property type="term" value="F:DNA-directed RNA polymerase activity"/>
    <property type="evidence" value="ECO:0007669"/>
    <property type="project" value="InterPro"/>
</dbReference>
<dbReference type="Pfam" id="PF01807">
    <property type="entry name" value="Zn_ribbon_DnaG"/>
    <property type="match status" value="1"/>
</dbReference>
<keyword evidence="6" id="KW-0547">Nucleotide-binding</keyword>
<dbReference type="SUPFAM" id="SSF57783">
    <property type="entry name" value="Zinc beta-ribbon"/>
    <property type="match status" value="1"/>
</dbReference>
<dbReference type="InterPro" id="IPR050219">
    <property type="entry name" value="DnaG_primase"/>
</dbReference>
<keyword evidence="2" id="KW-0863">Zinc-finger</keyword>
<evidence type="ECO:0000256" key="1">
    <source>
        <dbReference type="ARBA" id="ARBA00022723"/>
    </source>
</evidence>
<dbReference type="GO" id="GO:0003677">
    <property type="term" value="F:DNA binding"/>
    <property type="evidence" value="ECO:0007669"/>
    <property type="project" value="InterPro"/>
</dbReference>
<feature type="domain" description="Zinc finger CHC2-type" evidence="5">
    <location>
        <begin position="32"/>
        <end position="86"/>
    </location>
</feature>
<feature type="region of interest" description="Disordered" evidence="4">
    <location>
        <begin position="875"/>
        <end position="895"/>
    </location>
</feature>
<evidence type="ECO:0000256" key="2">
    <source>
        <dbReference type="ARBA" id="ARBA00022771"/>
    </source>
</evidence>
<dbReference type="Gene3D" id="3.40.1360.10">
    <property type="match status" value="1"/>
</dbReference>